<evidence type="ECO:0000256" key="2">
    <source>
        <dbReference type="ARBA" id="ARBA00022679"/>
    </source>
</evidence>
<keyword evidence="1" id="KW-0489">Methyltransferase</keyword>
<evidence type="ECO:0000313" key="6">
    <source>
        <dbReference type="EMBL" id="VAV93570.1"/>
    </source>
</evidence>
<reference evidence="6" key="1">
    <citation type="submission" date="2018-06" db="EMBL/GenBank/DDBJ databases">
        <authorList>
            <person name="Zhirakovskaya E."/>
        </authorList>
    </citation>
    <scope>NUCLEOTIDE SEQUENCE</scope>
</reference>
<organism evidence="6">
    <name type="scientific">hydrothermal vent metagenome</name>
    <dbReference type="NCBI Taxonomy" id="652676"/>
    <lineage>
        <taxon>unclassified sequences</taxon>
        <taxon>metagenomes</taxon>
        <taxon>ecological metagenomes</taxon>
    </lineage>
</organism>
<dbReference type="Pfam" id="PF01189">
    <property type="entry name" value="Methyltr_RsmB-F"/>
    <property type="match status" value="1"/>
</dbReference>
<feature type="domain" description="SAM-dependent MTase RsmB/NOP-type" evidence="5">
    <location>
        <begin position="112"/>
        <end position="392"/>
    </location>
</feature>
<dbReference type="Gene3D" id="3.40.50.150">
    <property type="entry name" value="Vaccinia Virus protein VP39"/>
    <property type="match status" value="1"/>
</dbReference>
<gene>
    <name evidence="6" type="ORF">MNBD_ALPHA04-1665</name>
</gene>
<name>A0A3B0RK97_9ZZZZ</name>
<dbReference type="InterPro" id="IPR023267">
    <property type="entry name" value="RCMT"/>
</dbReference>
<dbReference type="InterPro" id="IPR029063">
    <property type="entry name" value="SAM-dependent_MTases_sf"/>
</dbReference>
<evidence type="ECO:0000256" key="1">
    <source>
        <dbReference type="ARBA" id="ARBA00022603"/>
    </source>
</evidence>
<dbReference type="PANTHER" id="PTHR22807:SF53">
    <property type="entry name" value="RIBOSOMAL RNA SMALL SUBUNIT METHYLTRANSFERASE B-RELATED"/>
    <property type="match status" value="1"/>
</dbReference>
<protein>
    <submittedName>
        <fullName evidence="6">Sun protein</fullName>
    </submittedName>
</protein>
<evidence type="ECO:0000256" key="4">
    <source>
        <dbReference type="ARBA" id="ARBA00022884"/>
    </source>
</evidence>
<dbReference type="PRINTS" id="PR02008">
    <property type="entry name" value="RCMTFAMILY"/>
</dbReference>
<dbReference type="CDD" id="cd02440">
    <property type="entry name" value="AdoMet_MTases"/>
    <property type="match status" value="1"/>
</dbReference>
<dbReference type="GO" id="GO:0008173">
    <property type="term" value="F:RNA methyltransferase activity"/>
    <property type="evidence" value="ECO:0007669"/>
    <property type="project" value="InterPro"/>
</dbReference>
<keyword evidence="2" id="KW-0808">Transferase</keyword>
<keyword evidence="4" id="KW-0694">RNA-binding</keyword>
<dbReference type="PROSITE" id="PS51686">
    <property type="entry name" value="SAM_MT_RSMB_NOP"/>
    <property type="match status" value="1"/>
</dbReference>
<proteinExistence type="predicted"/>
<dbReference type="GO" id="GO:0003723">
    <property type="term" value="F:RNA binding"/>
    <property type="evidence" value="ECO:0007669"/>
    <property type="project" value="UniProtKB-KW"/>
</dbReference>
<dbReference type="InterPro" id="IPR001678">
    <property type="entry name" value="MeTrfase_RsmB-F_NOP2_dom"/>
</dbReference>
<dbReference type="EMBL" id="UOEF01000167">
    <property type="protein sequence ID" value="VAV93570.1"/>
    <property type="molecule type" value="Genomic_DNA"/>
</dbReference>
<dbReference type="GO" id="GO:0001510">
    <property type="term" value="P:RNA methylation"/>
    <property type="evidence" value="ECO:0007669"/>
    <property type="project" value="InterPro"/>
</dbReference>
<keyword evidence="3" id="KW-0949">S-adenosyl-L-methionine</keyword>
<evidence type="ECO:0000256" key="3">
    <source>
        <dbReference type="ARBA" id="ARBA00022691"/>
    </source>
</evidence>
<dbReference type="InterPro" id="IPR049560">
    <property type="entry name" value="MeTrfase_RsmB-F_NOP2_cat"/>
</dbReference>
<evidence type="ECO:0000259" key="5">
    <source>
        <dbReference type="PROSITE" id="PS51686"/>
    </source>
</evidence>
<sequence length="392" mass="42983">MTPSARLQAAIEIVDQVIVAARDNGASADNIIKKYFKMRRYAGSKDRRAVREYVYSAIRRFGDRPESGRAAMVALADEQPEMTPLFDGSDYGPAPLSGNEPVVNSELVPGWLAGKFAGPISEEEQIKLFDRAPLDIRLNPKRAEASLLIQEWPHIEALPLPAAFRLPAGTRVEDNGVYQQGALEIQDLGSQAIVAACIAQKPETVLDLCAGAGGKTLGLAAGLPKETRIIAADTDRGRLSRVEPRARRSGAKNIETLLLAPKKEEEALSGLAGKCDLVLVDAPCTGTGTWRRNPELRWRMTPKRLQQTGELQQRLMQLGSEMVAPGGRLVYAVCSLLDAEGGDQAEKFLQNNPKWRHIEVDLPIGRQYRKGTLLSPYHDGTDGFYFTCLQKL</sequence>
<dbReference type="SUPFAM" id="SSF53335">
    <property type="entry name" value="S-adenosyl-L-methionine-dependent methyltransferases"/>
    <property type="match status" value="1"/>
</dbReference>
<dbReference type="AlphaFoldDB" id="A0A3B0RK97"/>
<dbReference type="PANTHER" id="PTHR22807">
    <property type="entry name" value="NOP2 YEAST -RELATED NOL1/NOP2/FMU SUN DOMAIN-CONTAINING"/>
    <property type="match status" value="1"/>
</dbReference>
<accession>A0A3B0RK97</accession>